<dbReference type="Pfam" id="PF13519">
    <property type="entry name" value="VWA_2"/>
    <property type="match status" value="1"/>
</dbReference>
<gene>
    <name evidence="3" type="ORF">UM93_05505</name>
</gene>
<evidence type="ECO:0000313" key="4">
    <source>
        <dbReference type="Proteomes" id="UP000061839"/>
    </source>
</evidence>
<evidence type="ECO:0000313" key="3">
    <source>
        <dbReference type="EMBL" id="AJT41109.1"/>
    </source>
</evidence>
<accession>A0A0D4BXT4</accession>
<name>A0A0D4BXT4_9MICC</name>
<dbReference type="SUPFAM" id="SSF53300">
    <property type="entry name" value="vWA-like"/>
    <property type="match status" value="1"/>
</dbReference>
<organism evidence="3 4">
    <name type="scientific">Psychromicrobium lacuslunae</name>
    <dbReference type="NCBI Taxonomy" id="1618207"/>
    <lineage>
        <taxon>Bacteria</taxon>
        <taxon>Bacillati</taxon>
        <taxon>Actinomycetota</taxon>
        <taxon>Actinomycetes</taxon>
        <taxon>Micrococcales</taxon>
        <taxon>Micrococcaceae</taxon>
        <taxon>Psychromicrobium</taxon>
    </lineage>
</organism>
<reference evidence="3 4" key="1">
    <citation type="journal article" date="2015" name="Genome Announc.">
        <title>Complete Genome Sequencing of Protease-Producing Novel Arthrobacter sp. Strain IHBB 11108 Using PacBio Single-Molecule Real-Time Sequencing Technology.</title>
        <authorList>
            <person name="Kiran S."/>
            <person name="Swarnkar M.K."/>
            <person name="Pal M."/>
            <person name="Thakur R."/>
            <person name="Tewari R."/>
            <person name="Singh A.K."/>
            <person name="Gulati A."/>
        </authorList>
    </citation>
    <scope>NUCLEOTIDE SEQUENCE [LARGE SCALE GENOMIC DNA]</scope>
    <source>
        <strain evidence="3 4">IHBB 11108</strain>
    </source>
</reference>
<keyword evidence="1" id="KW-0472">Membrane</keyword>
<dbReference type="InterPro" id="IPR002035">
    <property type="entry name" value="VWF_A"/>
</dbReference>
<evidence type="ECO:0000259" key="2">
    <source>
        <dbReference type="PROSITE" id="PS50234"/>
    </source>
</evidence>
<keyword evidence="4" id="KW-1185">Reference proteome</keyword>
<dbReference type="PATRIC" id="fig|1618207.4.peg.1119"/>
<proteinExistence type="predicted"/>
<keyword evidence="1" id="KW-1133">Transmembrane helix</keyword>
<dbReference type="KEGG" id="ari:UM93_05505"/>
<dbReference type="EMBL" id="CP011005">
    <property type="protein sequence ID" value="AJT41109.1"/>
    <property type="molecule type" value="Genomic_DNA"/>
</dbReference>
<dbReference type="Gene3D" id="3.40.50.410">
    <property type="entry name" value="von Willebrand factor, type A domain"/>
    <property type="match status" value="1"/>
</dbReference>
<feature type="transmembrane region" description="Helical" evidence="1">
    <location>
        <begin position="12"/>
        <end position="33"/>
    </location>
</feature>
<sequence length="342" mass="36450">MEAATMSFSPVIFWWLLIPLGVAAVLVCLWFGFRGTERLAWIRRAALALLLTLTMLRPGVGGADLSAASAQLDVFFVTDTTSSVMAEDYGSGKPRLDGMKADLLAIADKLPGAHLSLIGFDQQAVVRLPLTSDQNAFENAVEVLGPEITLYSRGSSVTVAAEILRSRLQAAQKAHPERARVVFYLGDGEQTANTPAQPFDIPAGLISGGAVLGYGTAEGGRMKRNSGFGAAPGPGYIQDNSPGGQGDAISKIDEKQLGQIAGQLSVKYLHRQAGDGIDNAVAGVTGAAMKIEGNSSSRAQYELYWIFGLGVLGLAGWELFDTLRQWRQIRPVRQRSAEGRAQ</sequence>
<feature type="domain" description="VWFA" evidence="2">
    <location>
        <begin position="73"/>
        <end position="191"/>
    </location>
</feature>
<dbReference type="STRING" id="1618207.UM93_05505"/>
<keyword evidence="1" id="KW-0812">Transmembrane</keyword>
<feature type="transmembrane region" description="Helical" evidence="1">
    <location>
        <begin position="45"/>
        <end position="63"/>
    </location>
</feature>
<dbReference type="PROSITE" id="PS50234">
    <property type="entry name" value="VWFA"/>
    <property type="match status" value="1"/>
</dbReference>
<dbReference type="InterPro" id="IPR036465">
    <property type="entry name" value="vWFA_dom_sf"/>
</dbReference>
<dbReference type="HOGENOM" id="CLU_069615_2_0_11"/>
<dbReference type="AlphaFoldDB" id="A0A0D4BXT4"/>
<dbReference type="Proteomes" id="UP000061839">
    <property type="component" value="Chromosome"/>
</dbReference>
<evidence type="ECO:0000256" key="1">
    <source>
        <dbReference type="SAM" id="Phobius"/>
    </source>
</evidence>
<protein>
    <recommendedName>
        <fullName evidence="2">VWFA domain-containing protein</fullName>
    </recommendedName>
</protein>